<dbReference type="GO" id="GO:0016989">
    <property type="term" value="F:sigma factor antagonist activity"/>
    <property type="evidence" value="ECO:0007669"/>
    <property type="project" value="TreeGrafter"/>
</dbReference>
<evidence type="ECO:0000259" key="2">
    <source>
        <dbReference type="Pfam" id="PF04773"/>
    </source>
</evidence>
<dbReference type="Pfam" id="PF04773">
    <property type="entry name" value="FecR"/>
    <property type="match status" value="1"/>
</dbReference>
<dbReference type="OrthoDB" id="1523735at2"/>
<keyword evidence="1" id="KW-1133">Transmembrane helix</keyword>
<proteinExistence type="predicted"/>
<protein>
    <submittedName>
        <fullName evidence="4">DUF4974 domain-containing protein</fullName>
    </submittedName>
</protein>
<dbReference type="Gene3D" id="3.55.50.30">
    <property type="match status" value="1"/>
</dbReference>
<feature type="domain" description="Protein FecR C-terminal" evidence="3">
    <location>
        <begin position="282"/>
        <end position="348"/>
    </location>
</feature>
<organism evidence="4 5">
    <name type="scientific">Chitinophaga lutea</name>
    <dbReference type="NCBI Taxonomy" id="2488634"/>
    <lineage>
        <taxon>Bacteria</taxon>
        <taxon>Pseudomonadati</taxon>
        <taxon>Bacteroidota</taxon>
        <taxon>Chitinophagia</taxon>
        <taxon>Chitinophagales</taxon>
        <taxon>Chitinophagaceae</taxon>
        <taxon>Chitinophaga</taxon>
    </lineage>
</organism>
<gene>
    <name evidence="4" type="ORF">EGT74_27020</name>
</gene>
<dbReference type="InterPro" id="IPR006860">
    <property type="entry name" value="FecR"/>
</dbReference>
<evidence type="ECO:0000259" key="3">
    <source>
        <dbReference type="Pfam" id="PF16344"/>
    </source>
</evidence>
<feature type="transmembrane region" description="Helical" evidence="1">
    <location>
        <begin position="95"/>
        <end position="113"/>
    </location>
</feature>
<dbReference type="PANTHER" id="PTHR30273">
    <property type="entry name" value="PERIPLASMIC SIGNAL SENSOR AND SIGMA FACTOR ACTIVATOR FECR-RELATED"/>
    <property type="match status" value="1"/>
</dbReference>
<keyword evidence="5" id="KW-1185">Reference proteome</keyword>
<accession>A0A3N4Q2L3</accession>
<comment type="caution">
    <text evidence="4">The sequence shown here is derived from an EMBL/GenBank/DDBJ whole genome shotgun (WGS) entry which is preliminary data.</text>
</comment>
<dbReference type="Proteomes" id="UP000278351">
    <property type="component" value="Unassembled WGS sequence"/>
</dbReference>
<dbReference type="Gene3D" id="2.60.120.1440">
    <property type="match status" value="1"/>
</dbReference>
<reference evidence="4 5" key="1">
    <citation type="submission" date="2018-11" db="EMBL/GenBank/DDBJ databases">
        <title>Chitinophaga lutea sp.nov., isolate from arsenic contaminated soil.</title>
        <authorList>
            <person name="Zong Y."/>
        </authorList>
    </citation>
    <scope>NUCLEOTIDE SEQUENCE [LARGE SCALE GENOMIC DNA]</scope>
    <source>
        <strain evidence="4 5">ZY74</strain>
    </source>
</reference>
<dbReference type="EMBL" id="RPDH01000003">
    <property type="protein sequence ID" value="RPE06004.1"/>
    <property type="molecule type" value="Genomic_DNA"/>
</dbReference>
<keyword evidence="1" id="KW-0812">Transmembrane</keyword>
<dbReference type="RefSeq" id="WP_123849655.1">
    <property type="nucleotide sequence ID" value="NZ_RPDH01000003.1"/>
</dbReference>
<dbReference type="PIRSF" id="PIRSF018266">
    <property type="entry name" value="FecR"/>
    <property type="match status" value="1"/>
</dbReference>
<evidence type="ECO:0000313" key="4">
    <source>
        <dbReference type="EMBL" id="RPE06004.1"/>
    </source>
</evidence>
<evidence type="ECO:0000256" key="1">
    <source>
        <dbReference type="SAM" id="Phobius"/>
    </source>
</evidence>
<dbReference type="PANTHER" id="PTHR30273:SF2">
    <property type="entry name" value="PROTEIN FECR"/>
    <property type="match status" value="1"/>
</dbReference>
<sequence>MNEQHEKIYTLMSRKLAEEASAEELEELDALLAEHPELQYAFSMVTELSPLPKPTDPPTADELERKNRGAARIQRLFDEEAAAVPVRRLKPRWPWMAAASVVLLAGVAAVWALRGKNSLEQVVVETRFGPKQQEVQLPDGTTVTLNAGSKLVYDEAALASGKREVRLEGEGFFKVKADEQHPFIIKTGKVDVRVLGTTFNLKAYPEDNRVETFLISGRVEVAYEENGRKTRMQLRPSERFIVSLPAVEIRGNTPPPPPVLKSAAPDEMRAAVMEPGWLTGRLELENVTFEQLVNELERWYDVKITIKNEQLKAEIFTGTFDSKSLPEVLEALQYTLQFKYSIDENRKTVELW</sequence>
<dbReference type="Pfam" id="PF16344">
    <property type="entry name" value="FecR_C"/>
    <property type="match status" value="1"/>
</dbReference>
<evidence type="ECO:0000313" key="5">
    <source>
        <dbReference type="Proteomes" id="UP000278351"/>
    </source>
</evidence>
<feature type="domain" description="FecR protein" evidence="2">
    <location>
        <begin position="131"/>
        <end position="220"/>
    </location>
</feature>
<dbReference type="InterPro" id="IPR032508">
    <property type="entry name" value="FecR_C"/>
</dbReference>
<dbReference type="InterPro" id="IPR012373">
    <property type="entry name" value="Ferrdict_sens_TM"/>
</dbReference>
<name>A0A3N4Q2L3_9BACT</name>
<keyword evidence="1" id="KW-0472">Membrane</keyword>
<dbReference type="AlphaFoldDB" id="A0A3N4Q2L3"/>